<dbReference type="AlphaFoldDB" id="A0AAE1D3P3"/>
<reference evidence="1" key="1">
    <citation type="journal article" date="2023" name="G3 (Bethesda)">
        <title>A reference genome for the long-term kleptoplast-retaining sea slug Elysia crispata morphotype clarki.</title>
        <authorList>
            <person name="Eastman K.E."/>
            <person name="Pendleton A.L."/>
            <person name="Shaikh M.A."/>
            <person name="Suttiyut T."/>
            <person name="Ogas R."/>
            <person name="Tomko P."/>
            <person name="Gavelis G."/>
            <person name="Widhalm J.R."/>
            <person name="Wisecaver J.H."/>
        </authorList>
    </citation>
    <scope>NUCLEOTIDE SEQUENCE</scope>
    <source>
        <strain evidence="1">ECLA1</strain>
    </source>
</reference>
<accession>A0AAE1D3P3</accession>
<dbReference type="EMBL" id="JAWDGP010005660">
    <property type="protein sequence ID" value="KAK3754596.1"/>
    <property type="molecule type" value="Genomic_DNA"/>
</dbReference>
<sequence length="80" mass="9551">MTIGSSDLHIRKSRNRVVVRYVPQCWPSIQRVNLLVRSCSFWFRSRRRSKVVYIRRGLKKKNRNSDILGAVQMFWIALTD</sequence>
<proteinExistence type="predicted"/>
<evidence type="ECO:0000313" key="1">
    <source>
        <dbReference type="EMBL" id="KAK3754596.1"/>
    </source>
</evidence>
<keyword evidence="2" id="KW-1185">Reference proteome</keyword>
<name>A0AAE1D3P3_9GAST</name>
<organism evidence="1 2">
    <name type="scientific">Elysia crispata</name>
    <name type="common">lettuce slug</name>
    <dbReference type="NCBI Taxonomy" id="231223"/>
    <lineage>
        <taxon>Eukaryota</taxon>
        <taxon>Metazoa</taxon>
        <taxon>Spiralia</taxon>
        <taxon>Lophotrochozoa</taxon>
        <taxon>Mollusca</taxon>
        <taxon>Gastropoda</taxon>
        <taxon>Heterobranchia</taxon>
        <taxon>Euthyneura</taxon>
        <taxon>Panpulmonata</taxon>
        <taxon>Sacoglossa</taxon>
        <taxon>Placobranchoidea</taxon>
        <taxon>Plakobranchidae</taxon>
        <taxon>Elysia</taxon>
    </lineage>
</organism>
<comment type="caution">
    <text evidence="1">The sequence shown here is derived from an EMBL/GenBank/DDBJ whole genome shotgun (WGS) entry which is preliminary data.</text>
</comment>
<protein>
    <submittedName>
        <fullName evidence="1">Uncharacterized protein</fullName>
    </submittedName>
</protein>
<gene>
    <name evidence="1" type="ORF">RRG08_019580</name>
</gene>
<dbReference type="Proteomes" id="UP001283361">
    <property type="component" value="Unassembled WGS sequence"/>
</dbReference>
<evidence type="ECO:0000313" key="2">
    <source>
        <dbReference type="Proteomes" id="UP001283361"/>
    </source>
</evidence>